<evidence type="ECO:0000313" key="2">
    <source>
        <dbReference type="EMBL" id="TKA68742.1"/>
    </source>
</evidence>
<organism evidence="2 3">
    <name type="scientific">Cryomyces minteri</name>
    <dbReference type="NCBI Taxonomy" id="331657"/>
    <lineage>
        <taxon>Eukaryota</taxon>
        <taxon>Fungi</taxon>
        <taxon>Dikarya</taxon>
        <taxon>Ascomycota</taxon>
        <taxon>Pezizomycotina</taxon>
        <taxon>Dothideomycetes</taxon>
        <taxon>Dothideomycetes incertae sedis</taxon>
        <taxon>Cryomyces</taxon>
    </lineage>
</organism>
<comment type="caution">
    <text evidence="2">The sequence shown here is derived from an EMBL/GenBank/DDBJ whole genome shotgun (WGS) entry which is preliminary data.</text>
</comment>
<sequence length="149" mass="15929">MATITTASPLASTSLSPSTLLTISLKQHQTLATAAAISTAAPAITPASANNSGTMAVSKTHLVVLIVVLAFGLIPALVIIFRCYLKRRARADKHQQQQQQQQQQCITETTVPKATLFIVPVIPCGNSFVLRVLPHVTPFSSRSSPQQRT</sequence>
<dbReference type="Proteomes" id="UP000308768">
    <property type="component" value="Unassembled WGS sequence"/>
</dbReference>
<evidence type="ECO:0000313" key="3">
    <source>
        <dbReference type="Proteomes" id="UP000308768"/>
    </source>
</evidence>
<evidence type="ECO:0000256" key="1">
    <source>
        <dbReference type="SAM" id="Phobius"/>
    </source>
</evidence>
<keyword evidence="1" id="KW-0472">Membrane</keyword>
<dbReference type="EMBL" id="NAJN01000789">
    <property type="protein sequence ID" value="TKA68742.1"/>
    <property type="molecule type" value="Genomic_DNA"/>
</dbReference>
<protein>
    <recommendedName>
        <fullName evidence="4">Mid2 domain-containing protein</fullName>
    </recommendedName>
</protein>
<accession>A0A4U0WY59</accession>
<dbReference type="AlphaFoldDB" id="A0A4U0WY59"/>
<proteinExistence type="predicted"/>
<keyword evidence="1" id="KW-0812">Transmembrane</keyword>
<name>A0A4U0WY59_9PEZI</name>
<gene>
    <name evidence="2" type="ORF">B0A49_07666</name>
</gene>
<reference evidence="2 3" key="1">
    <citation type="submission" date="2017-03" db="EMBL/GenBank/DDBJ databases">
        <title>Genomes of endolithic fungi from Antarctica.</title>
        <authorList>
            <person name="Coleine C."/>
            <person name="Masonjones S."/>
            <person name="Stajich J.E."/>
        </authorList>
    </citation>
    <scope>NUCLEOTIDE SEQUENCE [LARGE SCALE GENOMIC DNA]</scope>
    <source>
        <strain evidence="2 3">CCFEE 5187</strain>
    </source>
</reference>
<keyword evidence="1" id="KW-1133">Transmembrane helix</keyword>
<keyword evidence="3" id="KW-1185">Reference proteome</keyword>
<feature type="transmembrane region" description="Helical" evidence="1">
    <location>
        <begin position="62"/>
        <end position="85"/>
    </location>
</feature>
<evidence type="ECO:0008006" key="4">
    <source>
        <dbReference type="Google" id="ProtNLM"/>
    </source>
</evidence>